<gene>
    <name evidence="2" type="primary">pgaA</name>
    <name evidence="2" type="ORF">EJP67_10210</name>
</gene>
<evidence type="ECO:0000313" key="2">
    <source>
        <dbReference type="EMBL" id="RUR67435.1"/>
    </source>
</evidence>
<dbReference type="InterPro" id="IPR011990">
    <property type="entry name" value="TPR-like_helical_dom_sf"/>
</dbReference>
<dbReference type="Proteomes" id="UP000281118">
    <property type="component" value="Unassembled WGS sequence"/>
</dbReference>
<dbReference type="GO" id="GO:1901515">
    <property type="term" value="F:poly-beta-1,6-N-acetyl-D-glucosamine transmembrane transporter activity"/>
    <property type="evidence" value="ECO:0007669"/>
    <property type="project" value="InterPro"/>
</dbReference>
<dbReference type="SUPFAM" id="SSF48452">
    <property type="entry name" value="TPR-like"/>
    <property type="match status" value="2"/>
</dbReference>
<dbReference type="OrthoDB" id="5405060at2"/>
<evidence type="ECO:0000259" key="1">
    <source>
        <dbReference type="Pfam" id="PF21197"/>
    </source>
</evidence>
<comment type="caution">
    <text evidence="2">The sequence shown here is derived from an EMBL/GenBank/DDBJ whole genome shotgun (WGS) entry which is preliminary data.</text>
</comment>
<name>A0A3S1EZS4_9BURK</name>
<accession>A0A3S1EZS4</accession>
<proteinExistence type="predicted"/>
<dbReference type="AlphaFoldDB" id="A0A3S1EZS4"/>
<reference evidence="2 3" key="1">
    <citation type="submission" date="2018-12" db="EMBL/GenBank/DDBJ databases">
        <title>The genome sequences of Variovorax guangxiensis DSM 27352.</title>
        <authorList>
            <person name="Gao J."/>
            <person name="Sun J."/>
        </authorList>
    </citation>
    <scope>NUCLEOTIDE SEQUENCE [LARGE SCALE GENOMIC DNA]</scope>
    <source>
        <strain evidence="2 3">DSM 27352</strain>
    </source>
</reference>
<protein>
    <submittedName>
        <fullName evidence="2">Poly-beta-1,6 N-acetyl-D-glucosamine export porin PgaA</fullName>
    </submittedName>
</protein>
<dbReference type="InterPro" id="IPR023870">
    <property type="entry name" value="PGA_export_porin_PgaA"/>
</dbReference>
<dbReference type="Pfam" id="PF21197">
    <property type="entry name" value="PgaA_barrel"/>
    <property type="match status" value="1"/>
</dbReference>
<evidence type="ECO:0000313" key="3">
    <source>
        <dbReference type="Proteomes" id="UP000281118"/>
    </source>
</evidence>
<sequence>MGAGVSFPDFQGSKVFIQKKTGGTAMVTRSPAPTCSLLRRFAQTAQRFPPLPLACTLAFAAPVALAQPHPAPALPVAAGQSASPYDARQHDALIVARREGRVTGAEALRRLKAWLASPIDDGEARRRVASDAIAIASADGQYAEAVALGRQFAPSTLGTYALGPLAVAARRAHDSDLRGEVIGVWRARQPAAREPRVHEAWWRLEGGDLAAAQALYGELSQPAPTRIEDRVALLELRGALARARKDTLQALGAYTEAGALRPGRVDLRREADFLLAASGAASSALESAEAAQRADPGSFSPLALSTLQQEALAQRLRWAIRARDQRLGMERVAALDRVLADQEAALARVDAAAPQAEPVDADAWRTVRARLQSDRLLALVERGRPAEAIALYDTLRATDTNIPAYGLAAVGRALAQERRSIEAVPVYEAALAWRGADMPMPDETWLGLVYAYLDVGRFADADALLQRIEAATPAHLRLAPEAGRPNGEYSDVSGLRGLVQLYSDRPALAQQSFSVLTREAPLNAGYVHGAALTERLREHPEASLARYEALAADSPYDSGARIGHVEALLDASEFAQARRRAESLYADMPDSVPVREMERKRRALVDPRLDVDAEASSGGAAIANHEWRIDSRLSSGLIDDRWRVFYEQTLGRGSTDIGNANWARGGIGIGWEQGRWLAEGIVQHANTGPYRNSVAGRLDYRAGDAWRLSATYDGDSRELPWKARAAGIGAHEFGASAGYVVDESRRFDLKWQRLDFSDGNRRDGVDIGWRERWISTPAFQLETRLGADASRGRAIDAPYFNPSSDSSVQFSVRAQWLNWKRDDRQFFQVVELGGGSYRQAGFGSGPTWSLRYEHRWNLGPKLTLRYGLLVGGHPYDGVRERHRGVFLNLSTPLP</sequence>
<dbReference type="Gene3D" id="1.25.40.10">
    <property type="entry name" value="Tetratricopeptide repeat domain"/>
    <property type="match status" value="1"/>
</dbReference>
<feature type="domain" description="PgaA membrane beta barrel" evidence="1">
    <location>
        <begin position="608"/>
        <end position="889"/>
    </location>
</feature>
<dbReference type="EMBL" id="RXFT01000003">
    <property type="protein sequence ID" value="RUR67435.1"/>
    <property type="molecule type" value="Genomic_DNA"/>
</dbReference>
<dbReference type="InterPro" id="IPR049003">
    <property type="entry name" value="PgaA_barrel"/>
</dbReference>
<organism evidence="2 3">
    <name type="scientific">Variovorax guangxiensis</name>
    <dbReference type="NCBI Taxonomy" id="1775474"/>
    <lineage>
        <taxon>Bacteria</taxon>
        <taxon>Pseudomonadati</taxon>
        <taxon>Pseudomonadota</taxon>
        <taxon>Betaproteobacteria</taxon>
        <taxon>Burkholderiales</taxon>
        <taxon>Comamonadaceae</taxon>
        <taxon>Variovorax</taxon>
    </lineage>
</organism>
<dbReference type="NCBIfam" id="TIGR03939">
    <property type="entry name" value="PGA_TPR_OMP"/>
    <property type="match status" value="1"/>
</dbReference>